<evidence type="ECO:0000256" key="1">
    <source>
        <dbReference type="SAM" id="Phobius"/>
    </source>
</evidence>
<name>A0A0V0GRS5_SOLCH</name>
<feature type="non-terminal residue" evidence="2">
    <location>
        <position position="1"/>
    </location>
</feature>
<keyword evidence="1" id="KW-1133">Transmembrane helix</keyword>
<dbReference type="AlphaFoldDB" id="A0A0V0GRS5"/>
<protein>
    <submittedName>
        <fullName evidence="2">Putative ovule protein</fullName>
    </submittedName>
</protein>
<reference evidence="2" key="1">
    <citation type="submission" date="2015-12" db="EMBL/GenBank/DDBJ databases">
        <title>Gene expression during late stages of embryo sac development: a critical building block for successful pollen-pistil interactions.</title>
        <authorList>
            <person name="Liu Y."/>
            <person name="Joly V."/>
            <person name="Sabar M."/>
            <person name="Matton D.P."/>
        </authorList>
    </citation>
    <scope>NUCLEOTIDE SEQUENCE</scope>
</reference>
<evidence type="ECO:0000313" key="2">
    <source>
        <dbReference type="EMBL" id="JAP10946.1"/>
    </source>
</evidence>
<organism evidence="2">
    <name type="scientific">Solanum chacoense</name>
    <name type="common">Chaco potato</name>
    <dbReference type="NCBI Taxonomy" id="4108"/>
    <lineage>
        <taxon>Eukaryota</taxon>
        <taxon>Viridiplantae</taxon>
        <taxon>Streptophyta</taxon>
        <taxon>Embryophyta</taxon>
        <taxon>Tracheophyta</taxon>
        <taxon>Spermatophyta</taxon>
        <taxon>Magnoliopsida</taxon>
        <taxon>eudicotyledons</taxon>
        <taxon>Gunneridae</taxon>
        <taxon>Pentapetalae</taxon>
        <taxon>asterids</taxon>
        <taxon>lamiids</taxon>
        <taxon>Solanales</taxon>
        <taxon>Solanaceae</taxon>
        <taxon>Solanoideae</taxon>
        <taxon>Solaneae</taxon>
        <taxon>Solanum</taxon>
    </lineage>
</organism>
<keyword evidence="1" id="KW-0812">Transmembrane</keyword>
<accession>A0A0V0GRS5</accession>
<dbReference type="EMBL" id="GEDG01032194">
    <property type="protein sequence ID" value="JAP10946.1"/>
    <property type="molecule type" value="Transcribed_RNA"/>
</dbReference>
<keyword evidence="1" id="KW-0472">Membrane</keyword>
<feature type="transmembrane region" description="Helical" evidence="1">
    <location>
        <begin position="33"/>
        <end position="56"/>
    </location>
</feature>
<sequence length="64" mass="7310">ITLNANFQYLQKFLLVFSLQTSLKMSKGLIQDFSLQFPSAVKCIGLVLFCFTMVMFEPTCVHLD</sequence>
<proteinExistence type="predicted"/>